<dbReference type="PANTHER" id="PTHR31072:SF143">
    <property type="entry name" value="TCP DOMAIN-CONTAINING PROTEIN"/>
    <property type="match status" value="1"/>
</dbReference>
<feature type="compositionally biased region" description="Low complexity" evidence="6">
    <location>
        <begin position="20"/>
        <end position="30"/>
    </location>
</feature>
<gene>
    <name evidence="8" type="ORF">LITE_LOCUS31388</name>
</gene>
<dbReference type="PANTHER" id="PTHR31072">
    <property type="entry name" value="TRANSCRIPTION FACTOR TCP4-RELATED"/>
    <property type="match status" value="1"/>
</dbReference>
<proteinExistence type="predicted"/>
<feature type="region of interest" description="Disordered" evidence="6">
    <location>
        <begin position="117"/>
        <end position="173"/>
    </location>
</feature>
<feature type="compositionally biased region" description="Pro residues" evidence="6">
    <location>
        <begin position="10"/>
        <end position="19"/>
    </location>
</feature>
<feature type="region of interest" description="Disordered" evidence="6">
    <location>
        <begin position="1"/>
        <end position="30"/>
    </location>
</feature>
<evidence type="ECO:0000256" key="2">
    <source>
        <dbReference type="ARBA" id="ARBA00023015"/>
    </source>
</evidence>
<dbReference type="GO" id="GO:0003700">
    <property type="term" value="F:DNA-binding transcription factor activity"/>
    <property type="evidence" value="ECO:0007669"/>
    <property type="project" value="InterPro"/>
</dbReference>
<evidence type="ECO:0000256" key="4">
    <source>
        <dbReference type="ARBA" id="ARBA00023163"/>
    </source>
</evidence>
<dbReference type="InterPro" id="IPR017887">
    <property type="entry name" value="TF_TCP_subgr"/>
</dbReference>
<dbReference type="InterPro" id="IPR005333">
    <property type="entry name" value="Transcription_factor_TCP"/>
</dbReference>
<feature type="domain" description="TCP" evidence="7">
    <location>
        <begin position="66"/>
        <end position="120"/>
    </location>
</feature>
<comment type="subcellular location">
    <subcellularLocation>
        <location evidence="1">Nucleus</location>
    </subcellularLocation>
</comment>
<dbReference type="PROSITE" id="PS51369">
    <property type="entry name" value="TCP"/>
    <property type="match status" value="1"/>
</dbReference>
<dbReference type="Pfam" id="PF03634">
    <property type="entry name" value="TCP"/>
    <property type="match status" value="1"/>
</dbReference>
<evidence type="ECO:0000256" key="3">
    <source>
        <dbReference type="ARBA" id="ARBA00023125"/>
    </source>
</evidence>
<evidence type="ECO:0000256" key="6">
    <source>
        <dbReference type="SAM" id="MobiDB-lite"/>
    </source>
</evidence>
<feature type="compositionally biased region" description="Polar residues" evidence="6">
    <location>
        <begin position="119"/>
        <end position="134"/>
    </location>
</feature>
<dbReference type="EMBL" id="CAMGYJ010000007">
    <property type="protein sequence ID" value="CAI0452882.1"/>
    <property type="molecule type" value="Genomic_DNA"/>
</dbReference>
<feature type="region of interest" description="Disordered" evidence="6">
    <location>
        <begin position="58"/>
        <end position="77"/>
    </location>
</feature>
<accession>A0AAV0N355</accession>
<evidence type="ECO:0000313" key="8">
    <source>
        <dbReference type="EMBL" id="CAI0452882.1"/>
    </source>
</evidence>
<evidence type="ECO:0000313" key="9">
    <source>
        <dbReference type="Proteomes" id="UP001154282"/>
    </source>
</evidence>
<keyword evidence="2" id="KW-0805">Transcription regulation</keyword>
<feature type="compositionally biased region" description="Gly residues" evidence="6">
    <location>
        <begin position="138"/>
        <end position="148"/>
    </location>
</feature>
<dbReference type="GO" id="GO:0043565">
    <property type="term" value="F:sequence-specific DNA binding"/>
    <property type="evidence" value="ECO:0007669"/>
    <property type="project" value="TreeGrafter"/>
</dbReference>
<feature type="compositionally biased region" description="Basic residues" evidence="6">
    <location>
        <begin position="62"/>
        <end position="73"/>
    </location>
</feature>
<evidence type="ECO:0000256" key="1">
    <source>
        <dbReference type="ARBA" id="ARBA00004123"/>
    </source>
</evidence>
<keyword evidence="9" id="KW-1185">Reference proteome</keyword>
<feature type="compositionally biased region" description="Basic residues" evidence="6">
    <location>
        <begin position="159"/>
        <end position="168"/>
    </location>
</feature>
<dbReference type="AlphaFoldDB" id="A0AAV0N355"/>
<feature type="compositionally biased region" description="Low complexity" evidence="6">
    <location>
        <begin position="149"/>
        <end position="158"/>
    </location>
</feature>
<comment type="caution">
    <text evidence="8">The sequence shown here is derived from an EMBL/GenBank/DDBJ whole genome shotgun (WGS) entry which is preliminary data.</text>
</comment>
<keyword evidence="3" id="KW-0238">DNA-binding</keyword>
<sequence>MVSESVSVADPPPPPPPSLLPYSSTSTTPTTQQFLLPSAAAPITNYHNNHNQQQQQVLSLAKKSRSRDRHKKVDGRGTRVRLPALCAARIFQLTRELGHRTNGQTVEWLLHHVPHSHFPTPSSASDQSSGSIPSEANGLGGDVGGGRDAYGSPSSAARAKIRPRKKRVVPSLNPPASCEIDFGSAPSPSPLPSALPLSTVLPGSSSTIMPPVAAAAAVVPQPQPPMKKEEPWPCEFELFPPNLSFTSLLMQWGKD</sequence>
<protein>
    <recommendedName>
        <fullName evidence="7">TCP domain-containing protein</fullName>
    </recommendedName>
</protein>
<evidence type="ECO:0000256" key="5">
    <source>
        <dbReference type="ARBA" id="ARBA00023242"/>
    </source>
</evidence>
<reference evidence="8" key="1">
    <citation type="submission" date="2022-08" db="EMBL/GenBank/DDBJ databases">
        <authorList>
            <person name="Gutierrez-Valencia J."/>
        </authorList>
    </citation>
    <scope>NUCLEOTIDE SEQUENCE</scope>
</reference>
<dbReference type="Proteomes" id="UP001154282">
    <property type="component" value="Unassembled WGS sequence"/>
</dbReference>
<keyword evidence="5" id="KW-0539">Nucleus</keyword>
<organism evidence="8 9">
    <name type="scientific">Linum tenue</name>
    <dbReference type="NCBI Taxonomy" id="586396"/>
    <lineage>
        <taxon>Eukaryota</taxon>
        <taxon>Viridiplantae</taxon>
        <taxon>Streptophyta</taxon>
        <taxon>Embryophyta</taxon>
        <taxon>Tracheophyta</taxon>
        <taxon>Spermatophyta</taxon>
        <taxon>Magnoliopsida</taxon>
        <taxon>eudicotyledons</taxon>
        <taxon>Gunneridae</taxon>
        <taxon>Pentapetalae</taxon>
        <taxon>rosids</taxon>
        <taxon>fabids</taxon>
        <taxon>Malpighiales</taxon>
        <taxon>Linaceae</taxon>
        <taxon>Linum</taxon>
    </lineage>
</organism>
<evidence type="ECO:0000259" key="7">
    <source>
        <dbReference type="PROSITE" id="PS51369"/>
    </source>
</evidence>
<name>A0AAV0N355_9ROSI</name>
<dbReference type="GO" id="GO:0005634">
    <property type="term" value="C:nucleus"/>
    <property type="evidence" value="ECO:0007669"/>
    <property type="project" value="UniProtKB-SubCell"/>
</dbReference>
<keyword evidence="4" id="KW-0804">Transcription</keyword>